<dbReference type="Pfam" id="PF07651">
    <property type="entry name" value="ANTH"/>
    <property type="match status" value="1"/>
</dbReference>
<reference evidence="7 8" key="1">
    <citation type="submission" date="2020-08" db="EMBL/GenBank/DDBJ databases">
        <authorList>
            <person name="Newling K."/>
            <person name="Davey J."/>
            <person name="Forrester S."/>
        </authorList>
    </citation>
    <scope>NUCLEOTIDE SEQUENCE [LARGE SCALE GENOMIC DNA]</scope>
    <source>
        <strain evidence="8">Crithidia deanei Carvalho (ATCC PRA-265)</strain>
    </source>
</reference>
<dbReference type="SUPFAM" id="SSF48464">
    <property type="entry name" value="ENTH/VHS domain"/>
    <property type="match status" value="1"/>
</dbReference>
<dbReference type="InterPro" id="IPR013809">
    <property type="entry name" value="ENTH"/>
</dbReference>
<keyword evidence="4" id="KW-0168">Coated pit</keyword>
<keyword evidence="3" id="KW-0472">Membrane</keyword>
<dbReference type="AlphaFoldDB" id="A0A7G2CJL7"/>
<dbReference type="InterPro" id="IPR014712">
    <property type="entry name" value="ANTH_dom_sf"/>
</dbReference>
<dbReference type="InterPro" id="IPR045192">
    <property type="entry name" value="AP180-like"/>
</dbReference>
<dbReference type="GO" id="GO:0032050">
    <property type="term" value="F:clathrin heavy chain binding"/>
    <property type="evidence" value="ECO:0007669"/>
    <property type="project" value="TreeGrafter"/>
</dbReference>
<keyword evidence="2" id="KW-0254">Endocytosis</keyword>
<sequence length="455" mass="51700">MSTDVKQSAGYFKEKAIVGLSRVTGDDLNRAIFKTTSHMLKAPKEKYMQYLLAATYGHCRKPEKNGRPICEYIVRELEKRSHTHNWVIVLKSMVVFHRLLTDGSDEVVRYICLYQHIFSFNRIKELRTSMDGAEQNEFIFQYVAYLNSRCSMQKELGDYRRVETKEFEEYYQSLNVNTLYPVFQSLLQGLNALASIVFREYIINNFCTYEAHQLLIRDGKNLFQLLSKSVIFILGGFTEFSIPQKRSWIVNYRLYDEVARKLKIFFDSMLNSSKVFTEAIPRLKPLPESLLARLEDDLEKYDTPNEVVSLESLGISSSSATKTEQKPAPVPEKVSAPSPPVAKPAAPPAKPPQPTFTMDDLFDSTPVVVTTANQQQQQFQQFEKVAAEVTPYSPNSDNWGSAETAWGTGAPTEWSTGAPQQPIAQAPVHVNLSNHVTPSQPPAQPKRMKTRSRVC</sequence>
<dbReference type="PROSITE" id="PS50942">
    <property type="entry name" value="ENTH"/>
    <property type="match status" value="1"/>
</dbReference>
<dbReference type="InterPro" id="IPR048050">
    <property type="entry name" value="ANTH_N_plant"/>
</dbReference>
<organism evidence="7 8">
    <name type="scientific">Angomonas deanei</name>
    <dbReference type="NCBI Taxonomy" id="59799"/>
    <lineage>
        <taxon>Eukaryota</taxon>
        <taxon>Discoba</taxon>
        <taxon>Euglenozoa</taxon>
        <taxon>Kinetoplastea</taxon>
        <taxon>Metakinetoplastina</taxon>
        <taxon>Trypanosomatida</taxon>
        <taxon>Trypanosomatidae</taxon>
        <taxon>Strigomonadinae</taxon>
        <taxon>Angomonas</taxon>
    </lineage>
</organism>
<dbReference type="GO" id="GO:0048268">
    <property type="term" value="P:clathrin coat assembly"/>
    <property type="evidence" value="ECO:0007669"/>
    <property type="project" value="InterPro"/>
</dbReference>
<name>A0A7G2CJL7_9TRYP</name>
<dbReference type="PANTHER" id="PTHR22951">
    <property type="entry name" value="CLATHRIN ASSEMBLY PROTEIN"/>
    <property type="match status" value="1"/>
</dbReference>
<evidence type="ECO:0000313" key="7">
    <source>
        <dbReference type="EMBL" id="CAD2219986.1"/>
    </source>
</evidence>
<dbReference type="GO" id="GO:0005905">
    <property type="term" value="C:clathrin-coated pit"/>
    <property type="evidence" value="ECO:0007669"/>
    <property type="project" value="UniProtKB-SubCell"/>
</dbReference>
<feature type="domain" description="ENTH" evidence="6">
    <location>
        <begin position="20"/>
        <end position="160"/>
    </location>
</feature>
<dbReference type="GO" id="GO:0006900">
    <property type="term" value="P:vesicle budding from membrane"/>
    <property type="evidence" value="ECO:0007669"/>
    <property type="project" value="TreeGrafter"/>
</dbReference>
<proteinExistence type="predicted"/>
<feature type="compositionally biased region" description="Polar residues" evidence="5">
    <location>
        <begin position="413"/>
        <end position="423"/>
    </location>
</feature>
<comment type="subcellular location">
    <subcellularLocation>
        <location evidence="1">Membrane</location>
        <location evidence="1">Clathrin-coated pit</location>
    </subcellularLocation>
</comment>
<evidence type="ECO:0000256" key="5">
    <source>
        <dbReference type="SAM" id="MobiDB-lite"/>
    </source>
</evidence>
<dbReference type="PANTHER" id="PTHR22951:SF5">
    <property type="entry name" value="PHOSPHATIDYLINOSITOL-BINDING CLATHRIN ASSEMBLY PROTEIN LAP"/>
    <property type="match status" value="1"/>
</dbReference>
<evidence type="ECO:0000259" key="6">
    <source>
        <dbReference type="PROSITE" id="PS50942"/>
    </source>
</evidence>
<dbReference type="EMBL" id="LR877159">
    <property type="protein sequence ID" value="CAD2219986.1"/>
    <property type="molecule type" value="Genomic_DNA"/>
</dbReference>
<dbReference type="GO" id="GO:0072583">
    <property type="term" value="P:clathrin-dependent endocytosis"/>
    <property type="evidence" value="ECO:0007669"/>
    <property type="project" value="InterPro"/>
</dbReference>
<accession>A0A7G2CJL7</accession>
<dbReference type="SMART" id="SM00273">
    <property type="entry name" value="ENTH"/>
    <property type="match status" value="1"/>
</dbReference>
<evidence type="ECO:0000256" key="2">
    <source>
        <dbReference type="ARBA" id="ARBA00022583"/>
    </source>
</evidence>
<dbReference type="SUPFAM" id="SSF89009">
    <property type="entry name" value="GAT-like domain"/>
    <property type="match status" value="1"/>
</dbReference>
<dbReference type="VEuPathDB" id="TriTrypDB:ADEAN_000750000"/>
<feature type="compositionally biased region" description="Basic residues" evidence="5">
    <location>
        <begin position="446"/>
        <end position="455"/>
    </location>
</feature>
<dbReference type="GO" id="GO:0005546">
    <property type="term" value="F:phosphatidylinositol-4,5-bisphosphate binding"/>
    <property type="evidence" value="ECO:0007669"/>
    <property type="project" value="TreeGrafter"/>
</dbReference>
<dbReference type="Proteomes" id="UP000515908">
    <property type="component" value="Chromosome 15"/>
</dbReference>
<protein>
    <submittedName>
        <fullName evidence="7">ANTH domain/ENTH domain containing protein, putative</fullName>
    </submittedName>
</protein>
<dbReference type="Gene3D" id="1.20.58.150">
    <property type="entry name" value="ANTH domain"/>
    <property type="match status" value="1"/>
</dbReference>
<evidence type="ECO:0000256" key="4">
    <source>
        <dbReference type="ARBA" id="ARBA00023176"/>
    </source>
</evidence>
<evidence type="ECO:0000256" key="1">
    <source>
        <dbReference type="ARBA" id="ARBA00004600"/>
    </source>
</evidence>
<feature type="region of interest" description="Disordered" evidence="5">
    <location>
        <begin position="407"/>
        <end position="455"/>
    </location>
</feature>
<feature type="compositionally biased region" description="Pro residues" evidence="5">
    <location>
        <begin position="337"/>
        <end position="354"/>
    </location>
</feature>
<dbReference type="GO" id="GO:0000149">
    <property type="term" value="F:SNARE binding"/>
    <property type="evidence" value="ECO:0007669"/>
    <property type="project" value="TreeGrafter"/>
</dbReference>
<gene>
    <name evidence="7" type="ORF">ADEAN_000750000</name>
</gene>
<dbReference type="GO" id="GO:0030136">
    <property type="term" value="C:clathrin-coated vesicle"/>
    <property type="evidence" value="ECO:0007669"/>
    <property type="project" value="InterPro"/>
</dbReference>
<keyword evidence="8" id="KW-1185">Reference proteome</keyword>
<dbReference type="GO" id="GO:0005545">
    <property type="term" value="F:1-phosphatidylinositol binding"/>
    <property type="evidence" value="ECO:0007669"/>
    <property type="project" value="InterPro"/>
</dbReference>
<dbReference type="Gene3D" id="1.25.40.90">
    <property type="match status" value="1"/>
</dbReference>
<dbReference type="OrthoDB" id="44015at2759"/>
<dbReference type="CDD" id="cd03564">
    <property type="entry name" value="ANTH_N"/>
    <property type="match status" value="1"/>
</dbReference>
<evidence type="ECO:0000313" key="8">
    <source>
        <dbReference type="Proteomes" id="UP000515908"/>
    </source>
</evidence>
<evidence type="ECO:0000256" key="3">
    <source>
        <dbReference type="ARBA" id="ARBA00023136"/>
    </source>
</evidence>
<dbReference type="InterPro" id="IPR008942">
    <property type="entry name" value="ENTH_VHS"/>
</dbReference>
<dbReference type="InterPro" id="IPR011417">
    <property type="entry name" value="ANTH_dom"/>
</dbReference>
<feature type="region of interest" description="Disordered" evidence="5">
    <location>
        <begin position="318"/>
        <end position="359"/>
    </location>
</feature>